<sequence>MVQFGQRMLRVTVALQHPYLELMEKDRKIAAQSPIGAKGAYAPWGQSISPAYKHATSARARPASPLYENGINAATVCHQVFHQGAMETSNDKPEHLSVIVLEDNSDDEDAVDVAPRREQQKQLIGYKTGKWSNLIS</sequence>
<evidence type="ECO:0000313" key="2">
    <source>
        <dbReference type="Proteomes" id="UP001190700"/>
    </source>
</evidence>
<proteinExistence type="predicted"/>
<gene>
    <name evidence="1" type="ORF">CYMTET_14402</name>
</gene>
<dbReference type="Proteomes" id="UP001190700">
    <property type="component" value="Unassembled WGS sequence"/>
</dbReference>
<comment type="caution">
    <text evidence="1">The sequence shown here is derived from an EMBL/GenBank/DDBJ whole genome shotgun (WGS) entry which is preliminary data.</text>
</comment>
<organism evidence="1 2">
    <name type="scientific">Cymbomonas tetramitiformis</name>
    <dbReference type="NCBI Taxonomy" id="36881"/>
    <lineage>
        <taxon>Eukaryota</taxon>
        <taxon>Viridiplantae</taxon>
        <taxon>Chlorophyta</taxon>
        <taxon>Pyramimonadophyceae</taxon>
        <taxon>Pyramimonadales</taxon>
        <taxon>Pyramimonadaceae</taxon>
        <taxon>Cymbomonas</taxon>
    </lineage>
</organism>
<dbReference type="AlphaFoldDB" id="A0AAE0GG18"/>
<dbReference type="EMBL" id="LGRX02006016">
    <property type="protein sequence ID" value="KAK3277600.1"/>
    <property type="molecule type" value="Genomic_DNA"/>
</dbReference>
<accession>A0AAE0GG18</accession>
<name>A0AAE0GG18_9CHLO</name>
<protein>
    <submittedName>
        <fullName evidence="1">Uncharacterized protein</fullName>
    </submittedName>
</protein>
<reference evidence="1 2" key="1">
    <citation type="journal article" date="2015" name="Genome Biol. Evol.">
        <title>Comparative Genomics of a Bacterivorous Green Alga Reveals Evolutionary Causalities and Consequences of Phago-Mixotrophic Mode of Nutrition.</title>
        <authorList>
            <person name="Burns J.A."/>
            <person name="Paasch A."/>
            <person name="Narechania A."/>
            <person name="Kim E."/>
        </authorList>
    </citation>
    <scope>NUCLEOTIDE SEQUENCE [LARGE SCALE GENOMIC DNA]</scope>
    <source>
        <strain evidence="1 2">PLY_AMNH</strain>
    </source>
</reference>
<evidence type="ECO:0000313" key="1">
    <source>
        <dbReference type="EMBL" id="KAK3277600.1"/>
    </source>
</evidence>
<keyword evidence="2" id="KW-1185">Reference proteome</keyword>